<gene>
    <name evidence="2" type="ORF">ABS648_13420</name>
</gene>
<dbReference type="AlphaFoldDB" id="A0AAU7YAF4"/>
<name>A0AAU7YAF4_9PSED</name>
<evidence type="ECO:0008006" key="3">
    <source>
        <dbReference type="Google" id="ProtNLM"/>
    </source>
</evidence>
<organism evidence="2">
    <name type="scientific">Pseudomonas solani</name>
    <dbReference type="NCBI Taxonomy" id="2731552"/>
    <lineage>
        <taxon>Bacteria</taxon>
        <taxon>Pseudomonadati</taxon>
        <taxon>Pseudomonadota</taxon>
        <taxon>Gammaproteobacteria</taxon>
        <taxon>Pseudomonadales</taxon>
        <taxon>Pseudomonadaceae</taxon>
        <taxon>Pseudomonas</taxon>
    </lineage>
</organism>
<reference evidence="2" key="1">
    <citation type="submission" date="2023-08" db="EMBL/GenBank/DDBJ databases">
        <title>Increased levels of nutrients transform a symbiont into a lethal pathobiont.</title>
        <authorList>
            <person name="Lachnit T."/>
            <person name="Ulrich L."/>
            <person name="Willmer F.M."/>
            <person name="Hasenbein T."/>
            <person name="Steiner L.X."/>
            <person name="Wolters M."/>
            <person name="Herbst E.M."/>
            <person name="Deines P."/>
        </authorList>
    </citation>
    <scope>NUCLEOTIDE SEQUENCE</scope>
    <source>
        <strain evidence="2">T3</strain>
    </source>
</reference>
<evidence type="ECO:0000313" key="2">
    <source>
        <dbReference type="EMBL" id="XBY66718.1"/>
    </source>
</evidence>
<proteinExistence type="predicted"/>
<feature type="transmembrane region" description="Helical" evidence="1">
    <location>
        <begin position="61"/>
        <end position="85"/>
    </location>
</feature>
<keyword evidence="1" id="KW-0812">Transmembrane</keyword>
<feature type="transmembrane region" description="Helical" evidence="1">
    <location>
        <begin position="97"/>
        <end position="118"/>
    </location>
</feature>
<keyword evidence="1" id="KW-1133">Transmembrane helix</keyword>
<accession>A0AAU7YAF4</accession>
<dbReference type="EMBL" id="CP158373">
    <property type="protein sequence ID" value="XBY66718.1"/>
    <property type="molecule type" value="Genomic_DNA"/>
</dbReference>
<evidence type="ECO:0000256" key="1">
    <source>
        <dbReference type="SAM" id="Phobius"/>
    </source>
</evidence>
<keyword evidence="1" id="KW-0472">Membrane</keyword>
<protein>
    <recommendedName>
        <fullName evidence="3">DUF1269 domain-containing protein</fullName>
    </recommendedName>
</protein>
<dbReference type="RefSeq" id="WP_350448454.1">
    <property type="nucleotide sequence ID" value="NZ_CP158373.1"/>
</dbReference>
<sequence>MDRYRHNVSGFFAQRAPAEDTRSQLIQRGLQIDQLRIFASNGTPAAGSRPRWENRQELKDMLVDGAIGAGIGIGIGTLLQLAILASDMEFPLSTVQAPFMLIAWGALLGGFFGTIAHASRDTHHRTGRLSRQASAADSQADVVLVAETHSAQETAIAHEVIKASADLCKDLDMVVTPRQGAAR</sequence>